<proteinExistence type="predicted"/>
<dbReference type="Pfam" id="PF12282">
    <property type="entry name" value="GAF_PdtaS"/>
    <property type="match status" value="1"/>
</dbReference>
<comment type="catalytic activity">
    <reaction evidence="1">
        <text>ATP + protein L-histidine = ADP + protein N-phospho-L-histidine.</text>
        <dbReference type="EC" id="2.7.13.3"/>
    </reaction>
</comment>
<keyword evidence="10" id="KW-1185">Reference proteome</keyword>
<keyword evidence="6" id="KW-0418">Kinase</keyword>
<accession>A0A176QDR7</accession>
<dbReference type="SUPFAM" id="SSF55874">
    <property type="entry name" value="ATPase domain of HSP90 chaperone/DNA topoisomerase II/histidine kinase"/>
    <property type="match status" value="1"/>
</dbReference>
<sequence length="486" mass="52315">MTPVRTTTEVFAASGLTQAEVERLRLVLEDWQLLADLGFCDLVMWVCLDEGWVAVAHARPMTGPMAFVDDMIGRHAFDDLREVIDAAADAGQCIDADGLEGTTKVAAVPVRLGGRTVGVVTRHQPGGRDRSTSPLERTYGELTDMLSEMLVRGEWPSASAPTGQRRGAPRVADGVIQLDERGEVLFASPNAVSAMRRLGHDGQILGAVLAQAIGGLPRLDGPLDEGLAIVVMGRAAWRAEVTAGGQAATLRALPLTRGGARQGAIVLIRDISDLRHRDEEVLSKDQTIREIHHRVKNNLQTVAALLRMQGRRVEDGEGRQALREAERRVGVIAMVYETLSTGFSEEADFDEIAVRGLRGVIEVARTQGSLDSRVEGSFGWMGPNEATSVALILSELIQNAVEHGVPDGGAIVVRAERTAADGEDILRVSITDDGAGLPAGFRPSRAGLGTRIVTSMVQDLRGTIRWEDNPQGGTTVRFSARLRQRS</sequence>
<dbReference type="InterPro" id="IPR022066">
    <property type="entry name" value="PdtaS_GAF"/>
</dbReference>
<keyword evidence="5" id="KW-0547">Nucleotide-binding</keyword>
<dbReference type="InterPro" id="IPR038424">
    <property type="entry name" value="H_kinase_PdtaS_GAF_sf"/>
</dbReference>
<gene>
    <name evidence="9" type="ORF">AWH69_07175</name>
</gene>
<dbReference type="Gene3D" id="3.30.565.10">
    <property type="entry name" value="Histidine kinase-like ATPase, C-terminal domain"/>
    <property type="match status" value="1"/>
</dbReference>
<dbReference type="Proteomes" id="UP000076976">
    <property type="component" value="Unassembled WGS sequence"/>
</dbReference>
<dbReference type="PROSITE" id="PS50109">
    <property type="entry name" value="HIS_KIN"/>
    <property type="match status" value="1"/>
</dbReference>
<dbReference type="SMART" id="SM00387">
    <property type="entry name" value="HATPase_c"/>
    <property type="match status" value="1"/>
</dbReference>
<evidence type="ECO:0000256" key="3">
    <source>
        <dbReference type="ARBA" id="ARBA00022553"/>
    </source>
</evidence>
<dbReference type="InterPro" id="IPR011495">
    <property type="entry name" value="Sig_transdc_His_kin_sub2_dim/P"/>
</dbReference>
<evidence type="ECO:0000313" key="9">
    <source>
        <dbReference type="EMBL" id="OAB87813.1"/>
    </source>
</evidence>
<organism evidence="9 10">
    <name type="scientific">Janibacter melonis</name>
    <dbReference type="NCBI Taxonomy" id="262209"/>
    <lineage>
        <taxon>Bacteria</taxon>
        <taxon>Bacillati</taxon>
        <taxon>Actinomycetota</taxon>
        <taxon>Actinomycetes</taxon>
        <taxon>Micrococcales</taxon>
        <taxon>Intrasporangiaceae</taxon>
        <taxon>Janibacter</taxon>
    </lineage>
</organism>
<dbReference type="AlphaFoldDB" id="A0A176QDR7"/>
<dbReference type="STRING" id="262209.AWH69_07175"/>
<evidence type="ECO:0000259" key="8">
    <source>
        <dbReference type="PROSITE" id="PS50109"/>
    </source>
</evidence>
<evidence type="ECO:0000256" key="4">
    <source>
        <dbReference type="ARBA" id="ARBA00022679"/>
    </source>
</evidence>
<evidence type="ECO:0000256" key="6">
    <source>
        <dbReference type="ARBA" id="ARBA00022777"/>
    </source>
</evidence>
<dbReference type="Gene3D" id="3.30.450.280">
    <property type="entry name" value="GAF domain"/>
    <property type="match status" value="1"/>
</dbReference>
<dbReference type="InterPro" id="IPR005467">
    <property type="entry name" value="His_kinase_dom"/>
</dbReference>
<evidence type="ECO:0000256" key="1">
    <source>
        <dbReference type="ARBA" id="ARBA00000085"/>
    </source>
</evidence>
<reference evidence="9 10" key="1">
    <citation type="submission" date="2016-01" db="EMBL/GenBank/DDBJ databases">
        <title>Janibacter melonis strain CD11_4 genome sequencing and assembly.</title>
        <authorList>
            <person name="Nair G.R."/>
            <person name="Kaur G."/>
            <person name="Chander A.M."/>
            <person name="Mayilraj S."/>
        </authorList>
    </citation>
    <scope>NUCLEOTIDE SEQUENCE [LARGE SCALE GENOMIC DNA]</scope>
    <source>
        <strain evidence="9 10">CD11-4</strain>
    </source>
</reference>
<evidence type="ECO:0000256" key="5">
    <source>
        <dbReference type="ARBA" id="ARBA00022741"/>
    </source>
</evidence>
<keyword evidence="3" id="KW-0597">Phosphoprotein</keyword>
<dbReference type="InterPro" id="IPR003594">
    <property type="entry name" value="HATPase_dom"/>
</dbReference>
<comment type="caution">
    <text evidence="9">The sequence shown here is derived from an EMBL/GenBank/DDBJ whole genome shotgun (WGS) entry which is preliminary data.</text>
</comment>
<dbReference type="EMBL" id="LQZG01000002">
    <property type="protein sequence ID" value="OAB87813.1"/>
    <property type="molecule type" value="Genomic_DNA"/>
</dbReference>
<feature type="domain" description="Histidine kinase" evidence="8">
    <location>
        <begin position="392"/>
        <end position="484"/>
    </location>
</feature>
<dbReference type="GO" id="GO:0005524">
    <property type="term" value="F:ATP binding"/>
    <property type="evidence" value="ECO:0007669"/>
    <property type="project" value="UniProtKB-KW"/>
</dbReference>
<dbReference type="RefSeq" id="WP_068273567.1">
    <property type="nucleotide sequence ID" value="NZ_LQZG01000002.1"/>
</dbReference>
<evidence type="ECO:0000256" key="2">
    <source>
        <dbReference type="ARBA" id="ARBA00012438"/>
    </source>
</evidence>
<dbReference type="Pfam" id="PF02518">
    <property type="entry name" value="HATPase_c"/>
    <property type="match status" value="1"/>
</dbReference>
<dbReference type="EC" id="2.7.13.3" evidence="2"/>
<keyword evidence="7" id="KW-0067">ATP-binding</keyword>
<dbReference type="PANTHER" id="PTHR41523">
    <property type="entry name" value="TWO-COMPONENT SYSTEM SENSOR PROTEIN"/>
    <property type="match status" value="1"/>
</dbReference>
<protein>
    <recommendedName>
        <fullName evidence="2">histidine kinase</fullName>
        <ecNumber evidence="2">2.7.13.3</ecNumber>
    </recommendedName>
</protein>
<dbReference type="InterPro" id="IPR036890">
    <property type="entry name" value="HATPase_C_sf"/>
</dbReference>
<dbReference type="Pfam" id="PF07568">
    <property type="entry name" value="HisKA_2"/>
    <property type="match status" value="1"/>
</dbReference>
<evidence type="ECO:0000313" key="10">
    <source>
        <dbReference type="Proteomes" id="UP000076976"/>
    </source>
</evidence>
<dbReference type="GO" id="GO:0004673">
    <property type="term" value="F:protein histidine kinase activity"/>
    <property type="evidence" value="ECO:0007669"/>
    <property type="project" value="UniProtKB-EC"/>
</dbReference>
<name>A0A176QDR7_9MICO</name>
<keyword evidence="4" id="KW-0808">Transferase</keyword>
<evidence type="ECO:0000256" key="7">
    <source>
        <dbReference type="ARBA" id="ARBA00022840"/>
    </source>
</evidence>
<dbReference type="Gene3D" id="3.30.450.20">
    <property type="entry name" value="PAS domain"/>
    <property type="match status" value="1"/>
</dbReference>
<dbReference type="PANTHER" id="PTHR41523:SF8">
    <property type="entry name" value="ETHYLENE RESPONSE SENSOR PROTEIN"/>
    <property type="match status" value="1"/>
</dbReference>